<organism evidence="2 3">
    <name type="scientific">Seohaeicola nanhaiensis</name>
    <dbReference type="NCBI Taxonomy" id="1387282"/>
    <lineage>
        <taxon>Bacteria</taxon>
        <taxon>Pseudomonadati</taxon>
        <taxon>Pseudomonadota</taxon>
        <taxon>Alphaproteobacteria</taxon>
        <taxon>Rhodobacterales</taxon>
        <taxon>Roseobacteraceae</taxon>
        <taxon>Seohaeicola</taxon>
    </lineage>
</organism>
<dbReference type="PANTHER" id="PTHR13774:SF32">
    <property type="entry name" value="ANTISENSE-ENHANCING SEQUENCE 1"/>
    <property type="match status" value="1"/>
</dbReference>
<gene>
    <name evidence="2" type="ORF">ACFO5X_16750</name>
</gene>
<comment type="caution">
    <text evidence="2">The sequence shown here is derived from an EMBL/GenBank/DDBJ whole genome shotgun (WGS) entry which is preliminary data.</text>
</comment>
<name>A0ABV9KKX5_9RHOB</name>
<protein>
    <submittedName>
        <fullName evidence="2">PhzF family phenazine biosynthesis protein</fullName>
    </submittedName>
</protein>
<evidence type="ECO:0000313" key="2">
    <source>
        <dbReference type="EMBL" id="MFC4670216.1"/>
    </source>
</evidence>
<accession>A0ABV9KKX5</accession>
<dbReference type="EMBL" id="JBHSGI010000024">
    <property type="protein sequence ID" value="MFC4670216.1"/>
    <property type="molecule type" value="Genomic_DNA"/>
</dbReference>
<dbReference type="NCBIfam" id="TIGR00654">
    <property type="entry name" value="PhzF_family"/>
    <property type="match status" value="1"/>
</dbReference>
<dbReference type="Gene3D" id="3.10.310.10">
    <property type="entry name" value="Diaminopimelate Epimerase, Chain A, domain 1"/>
    <property type="match status" value="2"/>
</dbReference>
<keyword evidence="3" id="KW-1185">Reference proteome</keyword>
<comment type="similarity">
    <text evidence="1">Belongs to the PhzF family.</text>
</comment>
<proteinExistence type="inferred from homology"/>
<dbReference type="SUPFAM" id="SSF54506">
    <property type="entry name" value="Diaminopimelate epimerase-like"/>
    <property type="match status" value="1"/>
</dbReference>
<dbReference type="Proteomes" id="UP001595973">
    <property type="component" value="Unassembled WGS sequence"/>
</dbReference>
<evidence type="ECO:0000256" key="1">
    <source>
        <dbReference type="ARBA" id="ARBA00008270"/>
    </source>
</evidence>
<dbReference type="RefSeq" id="WP_380718983.1">
    <property type="nucleotide sequence ID" value="NZ_JBHSGI010000024.1"/>
</dbReference>
<reference evidence="3" key="1">
    <citation type="journal article" date="2019" name="Int. J. Syst. Evol. Microbiol.">
        <title>The Global Catalogue of Microorganisms (GCM) 10K type strain sequencing project: providing services to taxonomists for standard genome sequencing and annotation.</title>
        <authorList>
            <consortium name="The Broad Institute Genomics Platform"/>
            <consortium name="The Broad Institute Genome Sequencing Center for Infectious Disease"/>
            <person name="Wu L."/>
            <person name="Ma J."/>
        </authorList>
    </citation>
    <scope>NUCLEOTIDE SEQUENCE [LARGE SCALE GENOMIC DNA]</scope>
    <source>
        <strain evidence="3">CGMCC 4.7283</strain>
    </source>
</reference>
<sequence>MKKHILQIDVFSDTPLLGNPAAVVYDADDLPGDTMQRIAREMNLSETVFLLRPTRQADYRARIFTPLNELPFAGHPTIAAAHAVCARMERQPRHLIQECGLGLVPIRIAEGRYTMTRATPTFRPADVSKADLAHALALPPEALADSPHETVSTGAPWLLLELRDTAALQTLRPDLAQIERLSRTAGAAGLTVFADLGPGASPRLRVRTFAPGEGVAEDPVCGSGNGAIAAWIATHRDRTFSGAYIAEQGVEIGRRGLAHAAWRARPEGLEISVGGAACTLLTGEIDLTGLL</sequence>
<dbReference type="PIRSF" id="PIRSF016184">
    <property type="entry name" value="PhzC_PhzF"/>
    <property type="match status" value="1"/>
</dbReference>
<evidence type="ECO:0000313" key="3">
    <source>
        <dbReference type="Proteomes" id="UP001595973"/>
    </source>
</evidence>
<dbReference type="InterPro" id="IPR003719">
    <property type="entry name" value="Phenazine_PhzF-like"/>
</dbReference>
<dbReference type="Pfam" id="PF02567">
    <property type="entry name" value="PhzC-PhzF"/>
    <property type="match status" value="1"/>
</dbReference>
<dbReference type="PANTHER" id="PTHR13774">
    <property type="entry name" value="PHENAZINE BIOSYNTHESIS PROTEIN"/>
    <property type="match status" value="1"/>
</dbReference>